<comment type="caution">
    <text evidence="1">The sequence shown here is derived from an EMBL/GenBank/DDBJ whole genome shotgun (WGS) entry which is preliminary data.</text>
</comment>
<dbReference type="SUPFAM" id="SSF48371">
    <property type="entry name" value="ARM repeat"/>
    <property type="match status" value="1"/>
</dbReference>
<name>A0A7J7LNZ2_9MAGN</name>
<dbReference type="InterPro" id="IPR011989">
    <property type="entry name" value="ARM-like"/>
</dbReference>
<keyword evidence="2" id="KW-1185">Reference proteome</keyword>
<organism evidence="1 2">
    <name type="scientific">Kingdonia uniflora</name>
    <dbReference type="NCBI Taxonomy" id="39325"/>
    <lineage>
        <taxon>Eukaryota</taxon>
        <taxon>Viridiplantae</taxon>
        <taxon>Streptophyta</taxon>
        <taxon>Embryophyta</taxon>
        <taxon>Tracheophyta</taxon>
        <taxon>Spermatophyta</taxon>
        <taxon>Magnoliopsida</taxon>
        <taxon>Ranunculales</taxon>
        <taxon>Circaeasteraceae</taxon>
        <taxon>Kingdonia</taxon>
    </lineage>
</organism>
<dbReference type="InterPro" id="IPR016024">
    <property type="entry name" value="ARM-type_fold"/>
</dbReference>
<proteinExistence type="predicted"/>
<dbReference type="EMBL" id="JACGCM010002131">
    <property type="protein sequence ID" value="KAF6144343.1"/>
    <property type="molecule type" value="Genomic_DNA"/>
</dbReference>
<dbReference type="AlphaFoldDB" id="A0A7J7LNZ2"/>
<gene>
    <name evidence="1" type="ORF">GIB67_024570</name>
</gene>
<dbReference type="Proteomes" id="UP000541444">
    <property type="component" value="Unassembled WGS sequence"/>
</dbReference>
<accession>A0A7J7LNZ2</accession>
<dbReference type="OrthoDB" id="46159at2759"/>
<dbReference type="Gene3D" id="1.25.10.10">
    <property type="entry name" value="Leucine-rich Repeat Variant"/>
    <property type="match status" value="1"/>
</dbReference>
<dbReference type="Pfam" id="PF21040">
    <property type="entry name" value="CEP104-like_TOG"/>
    <property type="match status" value="1"/>
</dbReference>
<evidence type="ECO:0000313" key="2">
    <source>
        <dbReference type="Proteomes" id="UP000541444"/>
    </source>
</evidence>
<evidence type="ECO:0000313" key="1">
    <source>
        <dbReference type="EMBL" id="KAF6144343.1"/>
    </source>
</evidence>
<sequence length="303" mass="34461">MEEALEMARSKDTKERMAGVERLHQLLEASRKSMSSVEVTSLLDCSLDLLKDNNFRVSQGALQALASAAVLSGEHLKLHFNSLVPAVVERLGDGKQPVRDAARRLLLTLMEMILELGFDCLNLNSVLVYSQCDESKKRSSRPLGTPLRLCQAYSKDFRRREYFMTSNSVSWKITDLEQGEGTELGGVEIEISFIQFADDILVFSCPKRILKGINNSFSTKFWFKQQIDFTSKSTAWRRQGTDIENKDALPMDRNGEERWWNQATAIWVHLRNPFSFRTTSWLEDCVDTFALAEVFGCGRKPSV</sequence>
<protein>
    <submittedName>
        <fullName evidence="1">Uncharacterized protein</fullName>
    </submittedName>
</protein>
<reference evidence="1 2" key="1">
    <citation type="journal article" date="2020" name="IScience">
        <title>Genome Sequencing of the Endangered Kingdonia uniflora (Circaeasteraceae, Ranunculales) Reveals Potential Mechanisms of Evolutionary Specialization.</title>
        <authorList>
            <person name="Sun Y."/>
            <person name="Deng T."/>
            <person name="Zhang A."/>
            <person name="Moore M.J."/>
            <person name="Landis J.B."/>
            <person name="Lin N."/>
            <person name="Zhang H."/>
            <person name="Zhang X."/>
            <person name="Huang J."/>
            <person name="Zhang X."/>
            <person name="Sun H."/>
            <person name="Wang H."/>
        </authorList>
    </citation>
    <scope>NUCLEOTIDE SEQUENCE [LARGE SCALE GENOMIC DNA]</scope>
    <source>
        <strain evidence="1">TB1705</strain>
        <tissue evidence="1">Leaf</tissue>
    </source>
</reference>